<dbReference type="EMBL" id="BMAO01037660">
    <property type="protein sequence ID" value="GFR19293.1"/>
    <property type="molecule type" value="Genomic_DNA"/>
</dbReference>
<proteinExistence type="predicted"/>
<feature type="region of interest" description="Disordered" evidence="1">
    <location>
        <begin position="1"/>
        <end position="27"/>
    </location>
</feature>
<comment type="caution">
    <text evidence="2">The sequence shown here is derived from an EMBL/GenBank/DDBJ whole genome shotgun (WGS) entry which is preliminary data.</text>
</comment>
<evidence type="ECO:0000313" key="3">
    <source>
        <dbReference type="Proteomes" id="UP000887116"/>
    </source>
</evidence>
<sequence>MREGLRVSKMETSSLPKEKEAKHNMKRGSAESHDWVIVLGSRGCPRSSFFFRIVRRKLTFSTSPSEQRVPAALRFMVAGHSQRDVVRRRKHCEK</sequence>
<feature type="compositionally biased region" description="Basic and acidic residues" evidence="1">
    <location>
        <begin position="16"/>
        <end position="27"/>
    </location>
</feature>
<evidence type="ECO:0000313" key="2">
    <source>
        <dbReference type="EMBL" id="GFR19293.1"/>
    </source>
</evidence>
<reference evidence="2" key="1">
    <citation type="submission" date="2020-07" db="EMBL/GenBank/DDBJ databases">
        <title>Multicomponent nature underlies the extraordinary mechanical properties of spider dragline silk.</title>
        <authorList>
            <person name="Kono N."/>
            <person name="Nakamura H."/>
            <person name="Mori M."/>
            <person name="Yoshida Y."/>
            <person name="Ohtoshi R."/>
            <person name="Malay A.D."/>
            <person name="Moran D.A.P."/>
            <person name="Tomita M."/>
            <person name="Numata K."/>
            <person name="Arakawa K."/>
        </authorList>
    </citation>
    <scope>NUCLEOTIDE SEQUENCE</scope>
</reference>
<name>A0A8X6HAZ9_TRICU</name>
<dbReference type="AlphaFoldDB" id="A0A8X6HAZ9"/>
<accession>A0A8X6HAZ9</accession>
<evidence type="ECO:0000256" key="1">
    <source>
        <dbReference type="SAM" id="MobiDB-lite"/>
    </source>
</evidence>
<keyword evidence="3" id="KW-1185">Reference proteome</keyword>
<organism evidence="2 3">
    <name type="scientific">Trichonephila clavata</name>
    <name type="common">Joro spider</name>
    <name type="synonym">Nephila clavata</name>
    <dbReference type="NCBI Taxonomy" id="2740835"/>
    <lineage>
        <taxon>Eukaryota</taxon>
        <taxon>Metazoa</taxon>
        <taxon>Ecdysozoa</taxon>
        <taxon>Arthropoda</taxon>
        <taxon>Chelicerata</taxon>
        <taxon>Arachnida</taxon>
        <taxon>Araneae</taxon>
        <taxon>Araneomorphae</taxon>
        <taxon>Entelegynae</taxon>
        <taxon>Araneoidea</taxon>
        <taxon>Nephilidae</taxon>
        <taxon>Trichonephila</taxon>
    </lineage>
</organism>
<dbReference type="Proteomes" id="UP000887116">
    <property type="component" value="Unassembled WGS sequence"/>
</dbReference>
<gene>
    <name evidence="2" type="ORF">TNCT_98731</name>
</gene>
<protein>
    <submittedName>
        <fullName evidence="2">Uncharacterized protein</fullName>
    </submittedName>
</protein>